<proteinExistence type="predicted"/>
<evidence type="ECO:0000313" key="4">
    <source>
        <dbReference type="Proteomes" id="UP000095003"/>
    </source>
</evidence>
<evidence type="ECO:0000313" key="3">
    <source>
        <dbReference type="EMBL" id="ODM02742.1"/>
    </source>
</evidence>
<dbReference type="PATRIC" id="fig|1432052.3.peg.6598"/>
<keyword evidence="1" id="KW-0238">DNA-binding</keyword>
<dbReference type="Proteomes" id="UP000095003">
    <property type="component" value="Unassembled WGS sequence"/>
</dbReference>
<dbReference type="SMART" id="SM00530">
    <property type="entry name" value="HTH_XRE"/>
    <property type="match status" value="1"/>
</dbReference>
<feature type="domain" description="HTH cro/C1-type" evidence="2">
    <location>
        <begin position="10"/>
        <end position="64"/>
    </location>
</feature>
<organism evidence="3 4">
    <name type="scientific">Eisenbergiella tayi</name>
    <dbReference type="NCBI Taxonomy" id="1432052"/>
    <lineage>
        <taxon>Bacteria</taxon>
        <taxon>Bacillati</taxon>
        <taxon>Bacillota</taxon>
        <taxon>Clostridia</taxon>
        <taxon>Lachnospirales</taxon>
        <taxon>Lachnospiraceae</taxon>
        <taxon>Eisenbergiella</taxon>
    </lineage>
</organism>
<evidence type="ECO:0000259" key="2">
    <source>
        <dbReference type="PROSITE" id="PS50943"/>
    </source>
</evidence>
<dbReference type="AlphaFoldDB" id="A0A1E3A1W2"/>
<dbReference type="PANTHER" id="PTHR46558">
    <property type="entry name" value="TRACRIPTIONAL REGULATORY PROTEIN-RELATED-RELATED"/>
    <property type="match status" value="1"/>
</dbReference>
<dbReference type="InterPro" id="IPR010982">
    <property type="entry name" value="Lambda_DNA-bd_dom_sf"/>
</dbReference>
<dbReference type="InterPro" id="IPR043735">
    <property type="entry name" value="DUF5680"/>
</dbReference>
<dbReference type="GeneID" id="93300895"/>
<dbReference type="PANTHER" id="PTHR46558:SF15">
    <property type="entry name" value="HELIX-TURN-HELIX DOMAIN PROTEIN"/>
    <property type="match status" value="1"/>
</dbReference>
<reference evidence="3 4" key="1">
    <citation type="submission" date="2016-07" db="EMBL/GenBank/DDBJ databases">
        <title>Characterization of isolates of Eisenbergiella tayi derived from blood cultures, using whole genome sequencing.</title>
        <authorList>
            <person name="Burdz T."/>
            <person name="Wiebe D."/>
            <person name="Huynh C."/>
            <person name="Bernard K."/>
        </authorList>
    </citation>
    <scope>NUCLEOTIDE SEQUENCE [LARGE SCALE GENOMIC DNA]</scope>
    <source>
        <strain evidence="3 4">NML 120489</strain>
    </source>
</reference>
<name>A0A1E3A1W2_9FIRM</name>
<dbReference type="Pfam" id="PF18931">
    <property type="entry name" value="DUF5680"/>
    <property type="match status" value="1"/>
</dbReference>
<dbReference type="RefSeq" id="WP_069159351.1">
    <property type="nucleotide sequence ID" value="NZ_JBKXXQ010000002.1"/>
</dbReference>
<dbReference type="Pfam" id="PF01381">
    <property type="entry name" value="HTH_3"/>
    <property type="match status" value="1"/>
</dbReference>
<evidence type="ECO:0000256" key="1">
    <source>
        <dbReference type="ARBA" id="ARBA00023125"/>
    </source>
</evidence>
<sequence length="233" mass="26681">MTAIHFSFNLQKYRKAHNLSQEDLAEKLQVSRQAVAKWEKGANYPDILNLTLLADIFGVTVDALIYGNECTETAGTLPAFPLSSQKLAEFLLSAKKNSYAGNGTEEKQPCRPLSHDFIYEDEDFLYLDTYLGGTAFSGEEAVWEKQQDKRIPIWSMNYAGRILADGFNSRFLKEALSHVQKEAPFRGPELYRKGEYVYHCSQQGNMQWFQGREEIYYRNQKVYECEFHGGALA</sequence>
<dbReference type="PROSITE" id="PS50943">
    <property type="entry name" value="HTH_CROC1"/>
    <property type="match status" value="1"/>
</dbReference>
<dbReference type="EMBL" id="MCGI01000008">
    <property type="protein sequence ID" value="ODM02742.1"/>
    <property type="molecule type" value="Genomic_DNA"/>
</dbReference>
<dbReference type="GO" id="GO:0003677">
    <property type="term" value="F:DNA binding"/>
    <property type="evidence" value="ECO:0007669"/>
    <property type="project" value="UniProtKB-KW"/>
</dbReference>
<protein>
    <submittedName>
        <fullName evidence="3">Transcriptional repressor DicA</fullName>
    </submittedName>
</protein>
<accession>A0A1E3A1W2</accession>
<comment type="caution">
    <text evidence="3">The sequence shown here is derived from an EMBL/GenBank/DDBJ whole genome shotgun (WGS) entry which is preliminary data.</text>
</comment>
<dbReference type="InterPro" id="IPR001387">
    <property type="entry name" value="Cro/C1-type_HTH"/>
</dbReference>
<dbReference type="Gene3D" id="1.10.260.40">
    <property type="entry name" value="lambda repressor-like DNA-binding domains"/>
    <property type="match status" value="1"/>
</dbReference>
<dbReference type="SUPFAM" id="SSF47413">
    <property type="entry name" value="lambda repressor-like DNA-binding domains"/>
    <property type="match status" value="1"/>
</dbReference>
<dbReference type="CDD" id="cd00093">
    <property type="entry name" value="HTH_XRE"/>
    <property type="match status" value="1"/>
</dbReference>
<gene>
    <name evidence="3" type="ORF">BEH84_05973</name>
</gene>